<gene>
    <name evidence="1" type="ORF">UT23_C0001G0040</name>
</gene>
<protein>
    <submittedName>
        <fullName evidence="1">Uncharacterized protein</fullName>
    </submittedName>
</protein>
<reference evidence="1 2" key="1">
    <citation type="journal article" date="2015" name="Nature">
        <title>rRNA introns, odd ribosomes, and small enigmatic genomes across a large radiation of phyla.</title>
        <authorList>
            <person name="Brown C.T."/>
            <person name="Hug L.A."/>
            <person name="Thomas B.C."/>
            <person name="Sharon I."/>
            <person name="Castelle C.J."/>
            <person name="Singh A."/>
            <person name="Wilkins M.J."/>
            <person name="Williams K.H."/>
            <person name="Banfield J.F."/>
        </authorList>
    </citation>
    <scope>NUCLEOTIDE SEQUENCE [LARGE SCALE GENOMIC DNA]</scope>
</reference>
<evidence type="ECO:0000313" key="2">
    <source>
        <dbReference type="Proteomes" id="UP000034325"/>
    </source>
</evidence>
<evidence type="ECO:0000313" key="1">
    <source>
        <dbReference type="EMBL" id="KKQ98759.1"/>
    </source>
</evidence>
<dbReference type="AlphaFoldDB" id="A0A0G0PKW7"/>
<dbReference type="Proteomes" id="UP000034325">
    <property type="component" value="Unassembled WGS sequence"/>
</dbReference>
<comment type="caution">
    <text evidence="1">The sequence shown here is derived from an EMBL/GenBank/DDBJ whole genome shotgun (WGS) entry which is preliminary data.</text>
</comment>
<proteinExistence type="predicted"/>
<dbReference type="EMBL" id="LBWA01000001">
    <property type="protein sequence ID" value="KKQ98759.1"/>
    <property type="molecule type" value="Genomic_DNA"/>
</dbReference>
<name>A0A0G0PKW7_9BACT</name>
<sequence length="82" mass="9484">MSEERKYPESIEFSNLRSEHHLRTRRGMRSVNLRFIPDGMLDAMISEQGEIDTSKPVRVLLDKDNNFIGLDETRRDQGSSSS</sequence>
<organism evidence="1 2">
    <name type="scientific">Candidatus Woesebacteria bacterium GW2011_GWA1_39_12</name>
    <dbReference type="NCBI Taxonomy" id="1618549"/>
    <lineage>
        <taxon>Bacteria</taxon>
        <taxon>Candidatus Woeseibacteriota</taxon>
    </lineage>
</organism>
<accession>A0A0G0PKW7</accession>